<keyword evidence="10 16" id="KW-0812">Transmembrane</keyword>
<evidence type="ECO:0000256" key="9">
    <source>
        <dbReference type="ARBA" id="ARBA00022617"/>
    </source>
</evidence>
<protein>
    <recommendedName>
        <fullName evidence="6">Succinate dehydrogenase hydrophobic membrane anchor subunit</fullName>
    </recommendedName>
</protein>
<dbReference type="EMBL" id="JACHOT010000004">
    <property type="protein sequence ID" value="MBB4651706.1"/>
    <property type="molecule type" value="Genomic_DNA"/>
</dbReference>
<reference evidence="17 18" key="1">
    <citation type="submission" date="2020-08" db="EMBL/GenBank/DDBJ databases">
        <title>Genomic Encyclopedia of Type Strains, Phase IV (KMG-IV): sequencing the most valuable type-strain genomes for metagenomic binning, comparative biology and taxonomic classification.</title>
        <authorList>
            <person name="Goeker M."/>
        </authorList>
    </citation>
    <scope>NUCLEOTIDE SEQUENCE [LARGE SCALE GENOMIC DNA]</scope>
    <source>
        <strain evidence="17 18">DSM 7050</strain>
    </source>
</reference>
<gene>
    <name evidence="17" type="ORF">GGQ99_003473</name>
</gene>
<dbReference type="Proteomes" id="UP000539538">
    <property type="component" value="Unassembled WGS sequence"/>
</dbReference>
<dbReference type="CDD" id="cd03495">
    <property type="entry name" value="SQR_TypeC_SdhD_like"/>
    <property type="match status" value="1"/>
</dbReference>
<evidence type="ECO:0000256" key="3">
    <source>
        <dbReference type="ARBA" id="ARBA00004141"/>
    </source>
</evidence>
<organism evidence="17 18">
    <name type="scientific">Aminobacter niigataensis</name>
    <dbReference type="NCBI Taxonomy" id="83265"/>
    <lineage>
        <taxon>Bacteria</taxon>
        <taxon>Pseudomonadati</taxon>
        <taxon>Pseudomonadota</taxon>
        <taxon>Alphaproteobacteria</taxon>
        <taxon>Hyphomicrobiales</taxon>
        <taxon>Phyllobacteriaceae</taxon>
        <taxon>Aminobacter</taxon>
    </lineage>
</organism>
<dbReference type="NCBIfam" id="TIGR02968">
    <property type="entry name" value="succ_dehyd_anc"/>
    <property type="match status" value="1"/>
</dbReference>
<feature type="transmembrane region" description="Helical" evidence="16">
    <location>
        <begin position="104"/>
        <end position="126"/>
    </location>
</feature>
<evidence type="ECO:0000256" key="11">
    <source>
        <dbReference type="ARBA" id="ARBA00022723"/>
    </source>
</evidence>
<dbReference type="Pfam" id="PF01127">
    <property type="entry name" value="Sdh_cyt"/>
    <property type="match status" value="1"/>
</dbReference>
<keyword evidence="13 16" id="KW-1133">Transmembrane helix</keyword>
<keyword evidence="14" id="KW-0408">Iron</keyword>
<accession>A0ABR6L6V3</accession>
<evidence type="ECO:0000313" key="17">
    <source>
        <dbReference type="EMBL" id="MBB4651706.1"/>
    </source>
</evidence>
<comment type="caution">
    <text evidence="17">The sequence shown here is derived from an EMBL/GenBank/DDBJ whole genome shotgun (WGS) entry which is preliminary data.</text>
</comment>
<dbReference type="Gene3D" id="1.20.1300.10">
    <property type="entry name" value="Fumarate reductase/succinate dehydrogenase, transmembrane subunit"/>
    <property type="match status" value="1"/>
</dbReference>
<dbReference type="RefSeq" id="WP_183263443.1">
    <property type="nucleotide sequence ID" value="NZ_BAAAVZ010000022.1"/>
</dbReference>
<feature type="transmembrane region" description="Helical" evidence="16">
    <location>
        <begin position="34"/>
        <end position="53"/>
    </location>
</feature>
<keyword evidence="9" id="KW-0349">Heme</keyword>
<sequence>MSGSNNHDMRTPLGKVRGLGSAREGTEHFWRQRLTAVANIPLMLFFVGLLIVLNGADFATVRGSLANPFVSLVLALMLLSGLYHMRLGMQVVIEDYIHGEGLKVILIMLNTFFTVAVGVASLFALLKLAFGG</sequence>
<keyword evidence="8" id="KW-0816">Tricarboxylic acid cycle</keyword>
<name>A0ABR6L6V3_9HYPH</name>
<evidence type="ECO:0000256" key="1">
    <source>
        <dbReference type="ARBA" id="ARBA00001971"/>
    </source>
</evidence>
<feature type="transmembrane region" description="Helical" evidence="16">
    <location>
        <begin position="65"/>
        <end position="83"/>
    </location>
</feature>
<keyword evidence="15 16" id="KW-0472">Membrane</keyword>
<evidence type="ECO:0000256" key="13">
    <source>
        <dbReference type="ARBA" id="ARBA00022989"/>
    </source>
</evidence>
<keyword evidence="11" id="KW-0479">Metal-binding</keyword>
<comment type="subcellular location">
    <subcellularLocation>
        <location evidence="3">Membrane</location>
        <topology evidence="3">Multi-pass membrane protein</topology>
    </subcellularLocation>
</comment>
<comment type="cofactor">
    <cofactor evidence="1">
        <name>heme</name>
        <dbReference type="ChEBI" id="CHEBI:30413"/>
    </cofactor>
</comment>
<evidence type="ECO:0000256" key="4">
    <source>
        <dbReference type="ARBA" id="ARBA00005163"/>
    </source>
</evidence>
<dbReference type="InterPro" id="IPR000701">
    <property type="entry name" value="SuccDH_FuR_B_TM-su"/>
</dbReference>
<evidence type="ECO:0000256" key="7">
    <source>
        <dbReference type="ARBA" id="ARBA00022448"/>
    </source>
</evidence>
<evidence type="ECO:0000256" key="16">
    <source>
        <dbReference type="SAM" id="Phobius"/>
    </source>
</evidence>
<evidence type="ECO:0000256" key="6">
    <source>
        <dbReference type="ARBA" id="ARBA00019425"/>
    </source>
</evidence>
<evidence type="ECO:0000256" key="10">
    <source>
        <dbReference type="ARBA" id="ARBA00022692"/>
    </source>
</evidence>
<comment type="function">
    <text evidence="2">Membrane-anchoring subunit of succinate dehydrogenase (SDH).</text>
</comment>
<comment type="pathway">
    <text evidence="4">Carbohydrate metabolism; tricarboxylic acid cycle.</text>
</comment>
<evidence type="ECO:0000256" key="15">
    <source>
        <dbReference type="ARBA" id="ARBA00023136"/>
    </source>
</evidence>
<evidence type="ECO:0000256" key="2">
    <source>
        <dbReference type="ARBA" id="ARBA00004050"/>
    </source>
</evidence>
<keyword evidence="12" id="KW-0249">Electron transport</keyword>
<proteinExistence type="predicted"/>
<dbReference type="SUPFAM" id="SSF81343">
    <property type="entry name" value="Fumarate reductase respiratory complex transmembrane subunits"/>
    <property type="match status" value="1"/>
</dbReference>
<evidence type="ECO:0000256" key="14">
    <source>
        <dbReference type="ARBA" id="ARBA00023004"/>
    </source>
</evidence>
<keyword evidence="7" id="KW-0813">Transport</keyword>
<keyword evidence="18" id="KW-1185">Reference proteome</keyword>
<dbReference type="InterPro" id="IPR034804">
    <property type="entry name" value="SQR/QFR_C/D"/>
</dbReference>
<evidence type="ECO:0000256" key="12">
    <source>
        <dbReference type="ARBA" id="ARBA00022982"/>
    </source>
</evidence>
<evidence type="ECO:0000313" key="18">
    <source>
        <dbReference type="Proteomes" id="UP000539538"/>
    </source>
</evidence>
<dbReference type="InterPro" id="IPR014312">
    <property type="entry name" value="Succ_DH_anchor"/>
</dbReference>
<comment type="subunit">
    <text evidence="5">Part of an enzyme complex containing four subunits: a flavoprotein, an iron-sulfur protein, plus two membrane-anchoring proteins, SdhC and SdhD.</text>
</comment>
<evidence type="ECO:0000256" key="5">
    <source>
        <dbReference type="ARBA" id="ARBA00011558"/>
    </source>
</evidence>
<evidence type="ECO:0000256" key="8">
    <source>
        <dbReference type="ARBA" id="ARBA00022532"/>
    </source>
</evidence>